<dbReference type="PANTHER" id="PTHR36710:SF18">
    <property type="entry name" value="PECTINESTERASE INHIBITOR 5-RELATED"/>
    <property type="match status" value="1"/>
</dbReference>
<organism evidence="6 7">
    <name type="scientific">Vitis vinifera</name>
    <name type="common">Grape</name>
    <dbReference type="NCBI Taxonomy" id="29760"/>
    <lineage>
        <taxon>Eukaryota</taxon>
        <taxon>Viridiplantae</taxon>
        <taxon>Streptophyta</taxon>
        <taxon>Embryophyta</taxon>
        <taxon>Tracheophyta</taxon>
        <taxon>Spermatophyta</taxon>
        <taxon>Magnoliopsida</taxon>
        <taxon>eudicotyledons</taxon>
        <taxon>Gunneridae</taxon>
        <taxon>Pentapetalae</taxon>
        <taxon>rosids</taxon>
        <taxon>Vitales</taxon>
        <taxon>Vitaceae</taxon>
        <taxon>Viteae</taxon>
        <taxon>Vitis</taxon>
    </lineage>
</organism>
<name>A0A438DCX7_VITVI</name>
<dbReference type="OrthoDB" id="764172at2759"/>
<dbReference type="PROSITE" id="PS51257">
    <property type="entry name" value="PROKAR_LIPOPROTEIN"/>
    <property type="match status" value="1"/>
</dbReference>
<feature type="signal peptide" evidence="4">
    <location>
        <begin position="1"/>
        <end position="28"/>
    </location>
</feature>
<evidence type="ECO:0000256" key="2">
    <source>
        <dbReference type="ARBA" id="ARBA00023157"/>
    </source>
</evidence>
<comment type="similarity">
    <text evidence="3">Belongs to the PMEI family.</text>
</comment>
<proteinExistence type="inferred from homology"/>
<dbReference type="SMART" id="SM00856">
    <property type="entry name" value="PMEI"/>
    <property type="match status" value="1"/>
</dbReference>
<sequence length="182" mass="20531">MASMRFLHMSFFFFFLVVLVLLVSCAHADDKSQVEKACGQTPHPDLCVSCVNSDPSRSTSEIPELTFEILFCMMSEATHGHEVADLQAQNTSKPNLKQALQTCNVSLFSASYDLTDSLMRMEGEDYQKAEADLKSANTAVLQCYKAFYKEPVVIIPPQLFSHVDLAARYYDVAHVFFRLIRK</sequence>
<dbReference type="PANTHER" id="PTHR36710">
    <property type="entry name" value="PECTINESTERASE INHIBITOR-LIKE"/>
    <property type="match status" value="1"/>
</dbReference>
<feature type="chain" id="PRO_5019307956" description="Pectinesterase inhibitor domain-containing protein" evidence="4">
    <location>
        <begin position="29"/>
        <end position="182"/>
    </location>
</feature>
<evidence type="ECO:0000256" key="4">
    <source>
        <dbReference type="SAM" id="SignalP"/>
    </source>
</evidence>
<dbReference type="InterPro" id="IPR006501">
    <property type="entry name" value="Pectinesterase_inhib_dom"/>
</dbReference>
<dbReference type="Proteomes" id="UP000288805">
    <property type="component" value="Unassembled WGS sequence"/>
</dbReference>
<evidence type="ECO:0000256" key="1">
    <source>
        <dbReference type="ARBA" id="ARBA00022729"/>
    </source>
</evidence>
<gene>
    <name evidence="6" type="ORF">CK203_085304</name>
</gene>
<dbReference type="Pfam" id="PF04043">
    <property type="entry name" value="PMEI"/>
    <property type="match status" value="1"/>
</dbReference>
<dbReference type="Gene3D" id="1.20.140.40">
    <property type="entry name" value="Invertase/pectin methylesterase inhibitor family protein"/>
    <property type="match status" value="1"/>
</dbReference>
<dbReference type="GO" id="GO:0004857">
    <property type="term" value="F:enzyme inhibitor activity"/>
    <property type="evidence" value="ECO:0007669"/>
    <property type="project" value="InterPro"/>
</dbReference>
<dbReference type="AlphaFoldDB" id="A0A438DCX7"/>
<dbReference type="InterPro" id="IPR052421">
    <property type="entry name" value="PCW_Enzyme_Inhibitor"/>
</dbReference>
<keyword evidence="1 4" id="KW-0732">Signal</keyword>
<dbReference type="InterPro" id="IPR035513">
    <property type="entry name" value="Invertase/methylesterase_inhib"/>
</dbReference>
<feature type="domain" description="Pectinesterase inhibitor" evidence="5">
    <location>
        <begin position="29"/>
        <end position="176"/>
    </location>
</feature>
<comment type="caution">
    <text evidence="6">The sequence shown here is derived from an EMBL/GenBank/DDBJ whole genome shotgun (WGS) entry which is preliminary data.</text>
</comment>
<dbReference type="Gramene" id="Vitis06g01798.t01">
    <property type="protein sequence ID" value="Vitis06g01798.t01.CDS"/>
    <property type="gene ID" value="Vitis06g01798"/>
</dbReference>
<dbReference type="NCBIfam" id="TIGR01614">
    <property type="entry name" value="PME_inhib"/>
    <property type="match status" value="1"/>
</dbReference>
<protein>
    <recommendedName>
        <fullName evidence="5">Pectinesterase inhibitor domain-containing protein</fullName>
    </recommendedName>
</protein>
<dbReference type="EMBL" id="QGNW01001682">
    <property type="protein sequence ID" value="RVW33324.1"/>
    <property type="molecule type" value="Genomic_DNA"/>
</dbReference>
<evidence type="ECO:0000256" key="3">
    <source>
        <dbReference type="ARBA" id="ARBA00038471"/>
    </source>
</evidence>
<reference evidence="6 7" key="1">
    <citation type="journal article" date="2018" name="PLoS Genet.">
        <title>Population sequencing reveals clonal diversity and ancestral inbreeding in the grapevine cultivar Chardonnay.</title>
        <authorList>
            <person name="Roach M.J."/>
            <person name="Johnson D.L."/>
            <person name="Bohlmann J."/>
            <person name="van Vuuren H.J."/>
            <person name="Jones S.J."/>
            <person name="Pretorius I.S."/>
            <person name="Schmidt S.A."/>
            <person name="Borneman A.R."/>
        </authorList>
    </citation>
    <scope>NUCLEOTIDE SEQUENCE [LARGE SCALE GENOMIC DNA]</scope>
    <source>
        <strain evidence="7">cv. Chardonnay</strain>
        <tissue evidence="6">Leaf</tissue>
    </source>
</reference>
<dbReference type="SUPFAM" id="SSF101148">
    <property type="entry name" value="Plant invertase/pectin methylesterase inhibitor"/>
    <property type="match status" value="1"/>
</dbReference>
<keyword evidence="2" id="KW-1015">Disulfide bond</keyword>
<evidence type="ECO:0000313" key="7">
    <source>
        <dbReference type="Proteomes" id="UP000288805"/>
    </source>
</evidence>
<dbReference type="KEGG" id="vvi:104879738"/>
<evidence type="ECO:0000259" key="5">
    <source>
        <dbReference type="SMART" id="SM00856"/>
    </source>
</evidence>
<evidence type="ECO:0000313" key="6">
    <source>
        <dbReference type="EMBL" id="RVW33324.1"/>
    </source>
</evidence>
<accession>A0A438DCX7</accession>